<dbReference type="InterPro" id="IPR001064">
    <property type="entry name" value="Beta/gamma_crystallin"/>
</dbReference>
<evidence type="ECO:0000313" key="5">
    <source>
        <dbReference type="EMBL" id="KAJ1117201.1"/>
    </source>
</evidence>
<feature type="domain" description="Beta/gamma crystallin 'Greek key'" evidence="4">
    <location>
        <begin position="2127"/>
        <end position="2162"/>
    </location>
</feature>
<dbReference type="CDD" id="cd23463">
    <property type="entry name" value="beta-trefoil_Ricin_vlAKAP"/>
    <property type="match status" value="1"/>
</dbReference>
<dbReference type="InterPro" id="IPR035992">
    <property type="entry name" value="Ricin_B-like_lectins"/>
</dbReference>
<keyword evidence="2" id="KW-0677">Repeat</keyword>
<feature type="compositionally biased region" description="Polar residues" evidence="3">
    <location>
        <begin position="436"/>
        <end position="447"/>
    </location>
</feature>
<dbReference type="InterPro" id="IPR011024">
    <property type="entry name" value="G_crystallin-like"/>
</dbReference>
<accession>A0AAV7NME1</accession>
<evidence type="ECO:0000259" key="4">
    <source>
        <dbReference type="PROSITE" id="PS50915"/>
    </source>
</evidence>
<dbReference type="GO" id="GO:0002088">
    <property type="term" value="P:lens development in camera-type eye"/>
    <property type="evidence" value="ECO:0007669"/>
    <property type="project" value="TreeGrafter"/>
</dbReference>
<proteinExistence type="inferred from homology"/>
<protein>
    <recommendedName>
        <fullName evidence="4">Beta/gamma crystallin 'Greek key' domain-containing protein</fullName>
    </recommendedName>
</protein>
<feature type="domain" description="Beta/gamma crystallin 'Greek key'" evidence="4">
    <location>
        <begin position="2174"/>
        <end position="2218"/>
    </location>
</feature>
<feature type="domain" description="Beta/gamma crystallin 'Greek key'" evidence="4">
    <location>
        <begin position="2309"/>
        <end position="2350"/>
    </location>
</feature>
<comment type="caution">
    <text evidence="5">The sequence shown here is derived from an EMBL/GenBank/DDBJ whole genome shotgun (WGS) entry which is preliminary data.</text>
</comment>
<name>A0AAV7NME1_PLEWA</name>
<dbReference type="Proteomes" id="UP001066276">
    <property type="component" value="Chromosome 8"/>
</dbReference>
<sequence>MSGRKKAGSWQEGVARSFSRLFSRNHSQDKEESDSPAKSALSKETNQEIKQEAETQPAWEATDSQEDENNSHTSEINSYQPSGDPIVISDKGENNSSVEAQGYLAANEETYADYLPRLLPDVKAPEHDRQPRDNFLQFLGNLFNFPPKILSTEVKEAATKTETSETGNKQKDQSSLCEVGPLIQKQSDISRAVSTSKEEADDDSRLAVSTSKEDTCSTTEDNKRKDVTPASALTRMESNEETTKAQEQLQRREDATAVTYATYRGSRQIRKLLKRRASVDSTIPEKEDIIENQRAFIVTKCGEIENIVSVARKNEGYLPNGIRVAGDMSLAQHHVPNSAVKSNAFVENVSFSLLNEKSDRVPNLSPQTNSIANCDEKTDKEPYIHMPVSRSLEDCNKHVSPETTLLNNCILDKDGQKTSSNIPGVVNSYKTEPISGPNTNTETSTVPFQPKSDYLTLEHGSVSSHPISDRVDEERNLEESEVSLRSAAHDNMETTVPLLAKSECLALEHGAVCNHHICDKIDNEINLEELEFLCTSKNKVIDKNMVLIDKTYNILKAEKKLPIEPFQLSDTEKMKEMSSSLMQVYDLTSELNYSAISVQESKINNNFTYTPNIENSHLTDLVTTSEERNGDKLKPLLCSVINCDASLAIPQSGNFNKTNVSHVICPAEPTRMTDVEVLAAEDGSVSEGKVVPISKADISSYTEEPGHILQATITVSTATEIHSQSTLTGDLVCPSAFADGDEIEKNDKNNLLCNRSSVSNQANLQFGDVRNNMSLDGTDECGFENAICPSVASHGTNVASGVHLTNTFSEDDLTDASCFTHVSNSANINEFNPDTLHSIEEIQGMTDFKSVERNAANSSSVLAPKSVMFQGILPRSVTSNCNISSTSESSIVLRKSIVAETNTLCVATENGTLVNQVHAAPTGGDDTLDELEPSSFYYNIGGTCLPSFLPSNRNIIKISSSNNTSCNNGSDAISSPITILPEDCKLANEVMEGCQMTNRLEEQVPMALESQEIDGDISVAKISIKSVNVNEVKISPCVFQSEIVKLSIHSSKAFEPEYVLLPNLSPPLPPVEPTDTVTNINSIPAFENVDFPSPTVATIHDQANTFSSSIDGKHDRMLINSSPCICSKDITVNSFMAKTNCIGDSVESFFTTNEDIVLDNISASAIKHEHFCDIFPSILKHGNPDENSATHSVVENRKVTANNVLLTKDMLRSVAALVIDGRDLTDTDSIAVAEGMWSPEMGDGRLINPCQPQPESIDVVVPIVFSVATQSQDNVMAEVLPQIAISKPTSNTIQEKVAHLIRRLEGMLGDPGLHLLHKSEGIESKKVADISMTDTVVSNKCSEQISVKECEENKTVTFAVLDSEPQDFKQILLKEADKIASDVLRLSLTEIKSVQKITTLVCENPLRTAEPDVTHGKKERESVITDPVENCHGDFAKNVLTVSGNESNVKKYFVNRAYSDTSLKPETFYTEDILAQKAEEITKDVMSIVKQQLSSGQLKTCLDKNHNETIIKTANPVFTENINAMDETAIPIIEPLWSNICTSLPVNCPLKETEYITKLFPTIDSGVSVGTDEVAIFSETVQNNVAASKNENGLFSFDDSMSADSYRAEMLVDTVNVDLIKEEMNESKWYKNTNSNKGCTSKLTLNQNERTCVENVDNYDPRILFTEQIPQNIIKNNIISKAKKDEPQNSKTEGKLNNVINCLQHEAYTQQNSLAGDDSDHKNKDIFESIEMCLPPYPILDPLVQNALVCEENEDVTPYYFESSNLINVTNDGSGLDSFEIVQAKPFRVFPFALSPIYEDDSSREDIVSSDNSPGYSHKRSSKEASSILSLLQSVSERLKHDNSLDEEEEFDNENLPAKQNKDLSGNLNKAHTKYDIDICSSPKMTWSSLEDTLSFLPKSEHFLTETFPSLKSEDCRNRLPKIDKDTMLKPSSRSVYYQYLQNAKEYSSEKGPKMGSILHEILMPRPIQLQVFDSVKTELPLVNPEQLKYNPRPGKMVIHDKLCSGKKLEIYSDVHDATSWTFPSEALVEVVRGCWVLHENPSFQGRIHVLEEGETILNNSWYLNNMDLEIITIGSIQQLGKDGAFPEMEMWPKCNATAVPPCLHSEIANLHEHNADIPTSIIVKSGAWLAYTEADFKGTMKILESSPSPIPADFKSLRPLKMGGLKVQSPLYPTIVIYEKPNFSGWWKTLTEHVYSVTTWFSKECDLKGIGSIRVCRGVWVAYDHERYKGRQYLLEEGEYADWHAWGGVNDAVLSFRYLQADFLEASVTLYESDAENGKLIDIKNQEIPDLKQVGFCSETRSIHVQRGVWVAYQQKHFCGEQYVLEKGKYKCFSDWGGNNTILSIRPVMLEPVGRDKHPHLIKTYSGENFHGHSAEYMSEASDFKPQVPCSFRVLQGCWLLGYQGDATDEQCVLEEGHYPDLASCGCPTAHIVSLKPVDYVFAEPSISLFALDSCEGREVYFEEAVNSVLSKDLHFYTQSVWVRSGLWIVYEGANFLGKQMLLEKGEILNWSEFSGWKAIGSLRPVKQPTVFVRIKNRALDKYLTVTGKLSDARAATVCMAPYNGKNSQIWYFCRGLFKSKINHACLDVIGGRDVPGSKVALWTEHEKSRQKWIFDKDGTITSYISNDLVLDVKGGNYYDKNSIIVNNPVANQLTQKWEMEIL</sequence>
<feature type="compositionally biased region" description="Polar residues" evidence="3">
    <location>
        <begin position="71"/>
        <end position="81"/>
    </location>
</feature>
<dbReference type="PROSITE" id="PS50231">
    <property type="entry name" value="RICIN_B_LECTIN"/>
    <property type="match status" value="1"/>
</dbReference>
<dbReference type="SMART" id="SM00247">
    <property type="entry name" value="XTALbg"/>
    <property type="match status" value="5"/>
</dbReference>
<dbReference type="FunFam" id="2.60.20.10:FF:000006">
    <property type="entry name" value="Very large A-kinase anchor protein"/>
    <property type="match status" value="1"/>
</dbReference>
<feature type="compositionally biased region" description="Basic and acidic residues" evidence="3">
    <location>
        <begin position="211"/>
        <end position="227"/>
    </location>
</feature>
<feature type="compositionally biased region" description="Basic and acidic residues" evidence="3">
    <location>
        <begin position="237"/>
        <end position="252"/>
    </location>
</feature>
<evidence type="ECO:0000256" key="3">
    <source>
        <dbReference type="SAM" id="MobiDB-lite"/>
    </source>
</evidence>
<feature type="compositionally biased region" description="Basic and acidic residues" evidence="3">
    <location>
        <begin position="26"/>
        <end position="35"/>
    </location>
</feature>
<dbReference type="GO" id="GO:0007601">
    <property type="term" value="P:visual perception"/>
    <property type="evidence" value="ECO:0007669"/>
    <property type="project" value="TreeGrafter"/>
</dbReference>
<feature type="domain" description="Beta/gamma crystallin 'Greek key'" evidence="4">
    <location>
        <begin position="2219"/>
        <end position="2261"/>
    </location>
</feature>
<dbReference type="PRINTS" id="PR01367">
    <property type="entry name" value="BGCRYSTALLIN"/>
</dbReference>
<feature type="region of interest" description="Disordered" evidence="3">
    <location>
        <begin position="1842"/>
        <end position="1867"/>
    </location>
</feature>
<dbReference type="InterPro" id="IPR050252">
    <property type="entry name" value="Beta/Gamma-Crystallin"/>
</dbReference>
<dbReference type="GO" id="GO:0005212">
    <property type="term" value="F:structural constituent of eye lens"/>
    <property type="evidence" value="ECO:0007669"/>
    <property type="project" value="TreeGrafter"/>
</dbReference>
<evidence type="ECO:0000256" key="1">
    <source>
        <dbReference type="ARBA" id="ARBA00009646"/>
    </source>
</evidence>
<reference evidence="5" key="1">
    <citation type="journal article" date="2022" name="bioRxiv">
        <title>Sequencing and chromosome-scale assembly of the giantPleurodeles waltlgenome.</title>
        <authorList>
            <person name="Brown T."/>
            <person name="Elewa A."/>
            <person name="Iarovenko S."/>
            <person name="Subramanian E."/>
            <person name="Araus A.J."/>
            <person name="Petzold A."/>
            <person name="Susuki M."/>
            <person name="Suzuki K.-i.T."/>
            <person name="Hayashi T."/>
            <person name="Toyoda A."/>
            <person name="Oliveira C."/>
            <person name="Osipova E."/>
            <person name="Leigh N.D."/>
            <person name="Simon A."/>
            <person name="Yun M.H."/>
        </authorList>
    </citation>
    <scope>NUCLEOTIDE SEQUENCE</scope>
    <source>
        <strain evidence="5">20211129_DDA</strain>
        <tissue evidence="5">Liver</tissue>
    </source>
</reference>
<dbReference type="SMART" id="SM00458">
    <property type="entry name" value="RICIN"/>
    <property type="match status" value="1"/>
</dbReference>
<feature type="compositionally biased region" description="Basic and acidic residues" evidence="3">
    <location>
        <begin position="156"/>
        <end position="172"/>
    </location>
</feature>
<dbReference type="SUPFAM" id="SSF49695">
    <property type="entry name" value="gamma-Crystallin-like"/>
    <property type="match status" value="3"/>
</dbReference>
<keyword evidence="6" id="KW-1185">Reference proteome</keyword>
<feature type="domain" description="Beta/gamma crystallin 'Greek key'" evidence="4">
    <location>
        <begin position="2034"/>
        <end position="2081"/>
    </location>
</feature>
<dbReference type="Gene3D" id="2.60.20.10">
    <property type="entry name" value="Crystallins"/>
    <property type="match status" value="6"/>
</dbReference>
<feature type="compositionally biased region" description="Polar residues" evidence="3">
    <location>
        <begin position="184"/>
        <end position="195"/>
    </location>
</feature>
<feature type="domain" description="Beta/gamma crystallin 'Greek key'" evidence="4">
    <location>
        <begin position="2487"/>
        <end position="2528"/>
    </location>
</feature>
<dbReference type="Pfam" id="PF00652">
    <property type="entry name" value="Ricin_B_lectin"/>
    <property type="match status" value="1"/>
</dbReference>
<dbReference type="Gene3D" id="2.80.10.50">
    <property type="match status" value="1"/>
</dbReference>
<feature type="region of interest" description="Disordered" evidence="3">
    <location>
        <begin position="1"/>
        <end position="94"/>
    </location>
</feature>
<dbReference type="FunFam" id="2.60.20.10:FF:000008">
    <property type="entry name" value="very large A-kinase anchor protein"/>
    <property type="match status" value="1"/>
</dbReference>
<comment type="similarity">
    <text evidence="1">Belongs to the beta/gamma-crystallin family.</text>
</comment>
<dbReference type="InterPro" id="IPR000772">
    <property type="entry name" value="Ricin_B_lectin"/>
</dbReference>
<feature type="region of interest" description="Disordered" evidence="3">
    <location>
        <begin position="1803"/>
        <end position="1822"/>
    </location>
</feature>
<evidence type="ECO:0000256" key="2">
    <source>
        <dbReference type="ARBA" id="ARBA00022737"/>
    </source>
</evidence>
<dbReference type="Pfam" id="PF00030">
    <property type="entry name" value="Crystall"/>
    <property type="match status" value="5"/>
</dbReference>
<evidence type="ECO:0000313" key="6">
    <source>
        <dbReference type="Proteomes" id="UP001066276"/>
    </source>
</evidence>
<dbReference type="EMBL" id="JANPWB010000012">
    <property type="protein sequence ID" value="KAJ1117201.1"/>
    <property type="molecule type" value="Genomic_DNA"/>
</dbReference>
<gene>
    <name evidence="5" type="ORF">NDU88_005401</name>
</gene>
<feature type="region of interest" description="Disordered" evidence="3">
    <location>
        <begin position="422"/>
        <end position="448"/>
    </location>
</feature>
<feature type="region of interest" description="Disordered" evidence="3">
    <location>
        <begin position="156"/>
        <end position="252"/>
    </location>
</feature>
<organism evidence="5 6">
    <name type="scientific">Pleurodeles waltl</name>
    <name type="common">Iberian ribbed newt</name>
    <dbReference type="NCBI Taxonomy" id="8319"/>
    <lineage>
        <taxon>Eukaryota</taxon>
        <taxon>Metazoa</taxon>
        <taxon>Chordata</taxon>
        <taxon>Craniata</taxon>
        <taxon>Vertebrata</taxon>
        <taxon>Euteleostomi</taxon>
        <taxon>Amphibia</taxon>
        <taxon>Batrachia</taxon>
        <taxon>Caudata</taxon>
        <taxon>Salamandroidea</taxon>
        <taxon>Salamandridae</taxon>
        <taxon>Pleurodelinae</taxon>
        <taxon>Pleurodeles</taxon>
    </lineage>
</organism>
<dbReference type="PANTHER" id="PTHR11818">
    <property type="entry name" value="BETA/GAMMA CRYSTALLIN"/>
    <property type="match status" value="1"/>
</dbReference>
<dbReference type="PROSITE" id="PS50915">
    <property type="entry name" value="CRYSTALLIN_BETA_GAMMA"/>
    <property type="match status" value="6"/>
</dbReference>
<dbReference type="PANTHER" id="PTHR11818:SF38">
    <property type="entry name" value="VERY LARGE A-KINASE ANCHOR PROTEIN"/>
    <property type="match status" value="1"/>
</dbReference>
<dbReference type="SUPFAM" id="SSF50370">
    <property type="entry name" value="Ricin B-like lectins"/>
    <property type="match status" value="1"/>
</dbReference>
<dbReference type="FunFam" id="2.80.10.50:FF:000038">
    <property type="entry name" value="very large A-kinase anchor protein isoform X1"/>
    <property type="match status" value="1"/>
</dbReference>